<sequence length="544" mass="61671">MLRSFDVGADQMASLIEEERIDAAQHCFQQLEQLRRQFDEFQILAHSMQNQNVLTIEMQNKEIMSLRRCVEEFQVLERTLFNAGIHYARGHLAFGDLWGEVVPGLRGTDPADNRPLFLAPNQVVGSLDDQRRAHYWEKTQNAEVVARLDKQLRWGRDVQETKFSQTLAFANDAEGNSNIRSREADSEVVSQRAAKRSRVNTDTPNQPYWDVPQAVAPVSDIAAISRSVSSTPLMTTPLFQLESLSEPCLSPTTSTVAQFVSLYPLLDQWSLPLSKAVVTKSSREFVLPPLASFADAHPCTYYLWFSMRMSLYRRLGGAKPFHGRTAATAAQWEIKLYNTKNGERSYSYDEKVFDHSETPCSCGMPPLLPRISYMAPCRADGSPIQSSDFESPALQALLSADLELAHAKLQFEQTDDILLGNQTWSKEQWTRRIEARGIIFRNSWDPSLASVPLEMPDLLSRRSWISSFYELLKYWPGSESMGSLPVDETGRTALEYRDYFASAEQRVITFYLDTVSTTLGMCPARPRQRPAARTLPPSYQHLLS</sequence>
<feature type="region of interest" description="Disordered" evidence="1">
    <location>
        <begin position="525"/>
        <end position="544"/>
    </location>
</feature>
<protein>
    <submittedName>
        <fullName evidence="2">Uncharacterized protein</fullName>
    </submittedName>
</protein>
<evidence type="ECO:0000256" key="1">
    <source>
        <dbReference type="SAM" id="MobiDB-lite"/>
    </source>
</evidence>
<dbReference type="AlphaFoldDB" id="A0AAW0CFV2"/>
<gene>
    <name evidence="2" type="ORF">R3P38DRAFT_3350214</name>
</gene>
<feature type="region of interest" description="Disordered" evidence="1">
    <location>
        <begin position="181"/>
        <end position="207"/>
    </location>
</feature>
<evidence type="ECO:0000313" key="3">
    <source>
        <dbReference type="Proteomes" id="UP001362999"/>
    </source>
</evidence>
<evidence type="ECO:0000313" key="2">
    <source>
        <dbReference type="EMBL" id="KAK7038045.1"/>
    </source>
</evidence>
<reference evidence="2 3" key="1">
    <citation type="journal article" date="2024" name="J Genomics">
        <title>Draft genome sequencing and assembly of Favolaschia claudopus CIRM-BRFM 2984 isolated from oak limbs.</title>
        <authorList>
            <person name="Navarro D."/>
            <person name="Drula E."/>
            <person name="Chaduli D."/>
            <person name="Cazenave R."/>
            <person name="Ahrendt S."/>
            <person name="Wang J."/>
            <person name="Lipzen A."/>
            <person name="Daum C."/>
            <person name="Barry K."/>
            <person name="Grigoriev I.V."/>
            <person name="Favel A."/>
            <person name="Rosso M.N."/>
            <person name="Martin F."/>
        </authorList>
    </citation>
    <scope>NUCLEOTIDE SEQUENCE [LARGE SCALE GENOMIC DNA]</scope>
    <source>
        <strain evidence="2 3">CIRM-BRFM 2984</strain>
    </source>
</reference>
<proteinExistence type="predicted"/>
<organism evidence="2 3">
    <name type="scientific">Favolaschia claudopus</name>
    <dbReference type="NCBI Taxonomy" id="2862362"/>
    <lineage>
        <taxon>Eukaryota</taxon>
        <taxon>Fungi</taxon>
        <taxon>Dikarya</taxon>
        <taxon>Basidiomycota</taxon>
        <taxon>Agaricomycotina</taxon>
        <taxon>Agaricomycetes</taxon>
        <taxon>Agaricomycetidae</taxon>
        <taxon>Agaricales</taxon>
        <taxon>Marasmiineae</taxon>
        <taxon>Mycenaceae</taxon>
        <taxon>Favolaschia</taxon>
    </lineage>
</organism>
<accession>A0AAW0CFV2</accession>
<keyword evidence="3" id="KW-1185">Reference proteome</keyword>
<feature type="compositionally biased region" description="Low complexity" evidence="1">
    <location>
        <begin position="525"/>
        <end position="537"/>
    </location>
</feature>
<comment type="caution">
    <text evidence="2">The sequence shown here is derived from an EMBL/GenBank/DDBJ whole genome shotgun (WGS) entry which is preliminary data.</text>
</comment>
<name>A0AAW0CFV2_9AGAR</name>
<dbReference type="EMBL" id="JAWWNJ010000017">
    <property type="protein sequence ID" value="KAK7038045.1"/>
    <property type="molecule type" value="Genomic_DNA"/>
</dbReference>
<dbReference type="Proteomes" id="UP001362999">
    <property type="component" value="Unassembled WGS sequence"/>
</dbReference>